<dbReference type="EMBL" id="VCGU01000007">
    <property type="protein sequence ID" value="TRY74066.1"/>
    <property type="molecule type" value="Genomic_DNA"/>
</dbReference>
<evidence type="ECO:0000313" key="3">
    <source>
        <dbReference type="Proteomes" id="UP000318571"/>
    </source>
</evidence>
<reference evidence="2 3" key="1">
    <citation type="journal article" date="2018" name="Nat. Ecol. Evol.">
        <title>Genomic signatures of mitonuclear coevolution across populations of Tigriopus californicus.</title>
        <authorList>
            <person name="Barreto F.S."/>
            <person name="Watson E.T."/>
            <person name="Lima T.G."/>
            <person name="Willett C.S."/>
            <person name="Edmands S."/>
            <person name="Li W."/>
            <person name="Burton R.S."/>
        </authorList>
    </citation>
    <scope>NUCLEOTIDE SEQUENCE [LARGE SCALE GENOMIC DNA]</scope>
    <source>
        <strain evidence="2 3">San Diego</strain>
    </source>
</reference>
<dbReference type="STRING" id="6832.A0A553P8S4"/>
<gene>
    <name evidence="2" type="ORF">TCAL_12358</name>
</gene>
<dbReference type="Pfam" id="PF26080">
    <property type="entry name" value="CUB_animal"/>
    <property type="match status" value="1"/>
</dbReference>
<feature type="non-terminal residue" evidence="2">
    <location>
        <position position="286"/>
    </location>
</feature>
<name>A0A553P8S4_TIGCA</name>
<evidence type="ECO:0000259" key="1">
    <source>
        <dbReference type="Pfam" id="PF26080"/>
    </source>
</evidence>
<comment type="caution">
    <text evidence="2">The sequence shown here is derived from an EMBL/GenBank/DDBJ whole genome shotgun (WGS) entry which is preliminary data.</text>
</comment>
<dbReference type="PANTHER" id="PTHR33236:SF5">
    <property type="entry name" value="CUB DOMAIN-CONTAINING PROTEIN"/>
    <property type="match status" value="1"/>
</dbReference>
<dbReference type="AlphaFoldDB" id="A0A553P8S4"/>
<accession>A0A553P8S4</accession>
<organism evidence="2 3">
    <name type="scientific">Tigriopus californicus</name>
    <name type="common">Marine copepod</name>
    <dbReference type="NCBI Taxonomy" id="6832"/>
    <lineage>
        <taxon>Eukaryota</taxon>
        <taxon>Metazoa</taxon>
        <taxon>Ecdysozoa</taxon>
        <taxon>Arthropoda</taxon>
        <taxon>Crustacea</taxon>
        <taxon>Multicrustacea</taxon>
        <taxon>Hexanauplia</taxon>
        <taxon>Copepoda</taxon>
        <taxon>Harpacticoida</taxon>
        <taxon>Harpacticidae</taxon>
        <taxon>Tigriopus</taxon>
    </lineage>
</organism>
<feature type="domain" description="CUB" evidence="1">
    <location>
        <begin position="122"/>
        <end position="278"/>
    </location>
</feature>
<dbReference type="Proteomes" id="UP000318571">
    <property type="component" value="Chromosome 3"/>
</dbReference>
<evidence type="ECO:0000313" key="2">
    <source>
        <dbReference type="EMBL" id="TRY74066.1"/>
    </source>
</evidence>
<dbReference type="PANTHER" id="PTHR33236">
    <property type="entry name" value="INTRAFLAGELLAR TRANSPORT PROTEIN 122 FAMILY PROTEIN-RELATED"/>
    <property type="match status" value="1"/>
</dbReference>
<feature type="non-terminal residue" evidence="2">
    <location>
        <position position="1"/>
    </location>
</feature>
<dbReference type="InterPro" id="IPR058698">
    <property type="entry name" value="CUB_metazoa"/>
</dbReference>
<sequence length="286" mass="29072">NDPCGTGGARNGTCYTKEECQAKGGSFSGSCASGFGTFSIAGPVAGTTVTKAAGAISTLGGAIGDCTKDSFSVTSPGQSGSPVICGFNSGQHMIVDASDSCNLAAFNIGGMGSTRAWEVKGPSGCLQYFMGKSGVIASYNFPTKSTTVTNTVTHLSNQNYRICIKQEQGMCAICYIPSIVPGTPTEDNQVSFGLSISKPAATAKSSQGTNCQSDYLFIPNVEAAPVNLAIALGAAPGRVCGRIFSTVDDDAATASVCSRIKPFQIVVQTDLDEVTSDVAANADGAD</sequence>
<protein>
    <recommendedName>
        <fullName evidence="1">CUB domain-containing protein</fullName>
    </recommendedName>
</protein>
<keyword evidence="3" id="KW-1185">Reference proteome</keyword>
<proteinExistence type="predicted"/>